<name>A0A4R9K1X3_9LEPT</name>
<sequence>MEKLCHAILWILEKSPNGRSRLDLAKLLYFSDGVHFQKHASMITGGIYIHLEDSPYPVKLNEALLFLREKEVIDTAPVISAKGVQGFSLRFVKPLEGLVLTREEKRVMMKVVEAFRGRVFDENRHYPNLYENYVVTPLYEPIPFAIDRINTKIHVLMKKSLLQLSGKMFRVLFERSPE</sequence>
<feature type="domain" description="Antitoxin SocA-like Panacea" evidence="1">
    <location>
        <begin position="24"/>
        <end position="116"/>
    </location>
</feature>
<dbReference type="Pfam" id="PF13274">
    <property type="entry name" value="SocA_Panacea"/>
    <property type="match status" value="1"/>
</dbReference>
<reference evidence="2" key="1">
    <citation type="journal article" date="2019" name="PLoS Negl. Trop. Dis.">
        <title>Revisiting the worldwide diversity of Leptospira species in the environment.</title>
        <authorList>
            <person name="Vincent A.T."/>
            <person name="Schiettekatte O."/>
            <person name="Bourhy P."/>
            <person name="Veyrier F.J."/>
            <person name="Picardeau M."/>
        </authorList>
    </citation>
    <scope>NUCLEOTIDE SEQUENCE [LARGE SCALE GENOMIC DNA]</scope>
    <source>
        <strain evidence="2">201702476</strain>
    </source>
</reference>
<dbReference type="AlphaFoldDB" id="A0A4R9K1X3"/>
<dbReference type="EMBL" id="RQGD01000034">
    <property type="protein sequence ID" value="TGL58115.1"/>
    <property type="molecule type" value="Genomic_DNA"/>
</dbReference>
<protein>
    <submittedName>
        <fullName evidence="2">DUF4065 domain-containing protein</fullName>
    </submittedName>
</protein>
<dbReference type="RefSeq" id="WP_135624133.1">
    <property type="nucleotide sequence ID" value="NZ_RQGD01000034.1"/>
</dbReference>
<keyword evidence="3" id="KW-1185">Reference proteome</keyword>
<evidence type="ECO:0000313" key="3">
    <source>
        <dbReference type="Proteomes" id="UP000297693"/>
    </source>
</evidence>
<accession>A0A4R9K1X3</accession>
<dbReference type="OrthoDB" id="325465at2"/>
<dbReference type="Proteomes" id="UP000297693">
    <property type="component" value="Unassembled WGS sequence"/>
</dbReference>
<organism evidence="2 3">
    <name type="scientific">Leptospira ognonensis</name>
    <dbReference type="NCBI Taxonomy" id="2484945"/>
    <lineage>
        <taxon>Bacteria</taxon>
        <taxon>Pseudomonadati</taxon>
        <taxon>Spirochaetota</taxon>
        <taxon>Spirochaetia</taxon>
        <taxon>Leptospirales</taxon>
        <taxon>Leptospiraceae</taxon>
        <taxon>Leptospira</taxon>
    </lineage>
</organism>
<evidence type="ECO:0000313" key="2">
    <source>
        <dbReference type="EMBL" id="TGL58115.1"/>
    </source>
</evidence>
<proteinExistence type="predicted"/>
<comment type="caution">
    <text evidence="2">The sequence shown here is derived from an EMBL/GenBank/DDBJ whole genome shotgun (WGS) entry which is preliminary data.</text>
</comment>
<evidence type="ECO:0000259" key="1">
    <source>
        <dbReference type="Pfam" id="PF13274"/>
    </source>
</evidence>
<dbReference type="InterPro" id="IPR025272">
    <property type="entry name" value="SocA_Panacea"/>
</dbReference>
<gene>
    <name evidence="2" type="ORF">EHQ58_12080</name>
</gene>